<gene>
    <name evidence="2" type="ORF">HK107_08360</name>
</gene>
<sequence length="101" mass="11186">MKTHAIAAALSLSCIAAPALAADIEVEVDLRMLETRQGTAIVYEKLEKKAVRSCRQMTSRLPTHLRACEADLMEQFVEDLDHPMLTAHHRGKDAPLYASRG</sequence>
<evidence type="ECO:0000313" key="3">
    <source>
        <dbReference type="Proteomes" id="UP000536835"/>
    </source>
</evidence>
<evidence type="ECO:0000256" key="1">
    <source>
        <dbReference type="SAM" id="SignalP"/>
    </source>
</evidence>
<keyword evidence="3" id="KW-1185">Reference proteome</keyword>
<reference evidence="2 3" key="1">
    <citation type="submission" date="2020-05" db="EMBL/GenBank/DDBJ databases">
        <title>Parvularcula mediterraneae sp. nov., isolated from polypropylene straw from shallow seawater of the seashore of Laganas in Zakynthos island, Greece.</title>
        <authorList>
            <person name="Szabo I."/>
            <person name="Al-Omari J."/>
            <person name="Rado J."/>
            <person name="Szerdahelyi G.S."/>
        </authorList>
    </citation>
    <scope>NUCLEOTIDE SEQUENCE [LARGE SCALE GENOMIC DNA]</scope>
    <source>
        <strain evidence="2 3">ZS-1/3</strain>
    </source>
</reference>
<feature type="signal peptide" evidence="1">
    <location>
        <begin position="1"/>
        <end position="21"/>
    </location>
</feature>
<dbReference type="InterPro" id="IPR030972">
    <property type="entry name" value="UrcA_uranyl"/>
</dbReference>
<organism evidence="2 3">
    <name type="scientific">Parvularcula mediterranea</name>
    <dbReference type="NCBI Taxonomy" id="2732508"/>
    <lineage>
        <taxon>Bacteria</taxon>
        <taxon>Pseudomonadati</taxon>
        <taxon>Pseudomonadota</taxon>
        <taxon>Alphaproteobacteria</taxon>
        <taxon>Parvularculales</taxon>
        <taxon>Parvularculaceae</taxon>
        <taxon>Parvularcula</taxon>
    </lineage>
</organism>
<dbReference type="EMBL" id="JABFCX010000002">
    <property type="protein sequence ID" value="NNU16332.1"/>
    <property type="molecule type" value="Genomic_DNA"/>
</dbReference>
<comment type="caution">
    <text evidence="2">The sequence shown here is derived from an EMBL/GenBank/DDBJ whole genome shotgun (WGS) entry which is preliminary data.</text>
</comment>
<feature type="chain" id="PRO_5031516184" evidence="1">
    <location>
        <begin position="22"/>
        <end position="101"/>
    </location>
</feature>
<dbReference type="RefSeq" id="WP_173198464.1">
    <property type="nucleotide sequence ID" value="NZ_JABFCX010000002.1"/>
</dbReference>
<evidence type="ECO:0000313" key="2">
    <source>
        <dbReference type="EMBL" id="NNU16332.1"/>
    </source>
</evidence>
<keyword evidence="1" id="KW-0732">Signal</keyword>
<dbReference type="NCBIfam" id="TIGR04433">
    <property type="entry name" value="UrcA_uranyl"/>
    <property type="match status" value="1"/>
</dbReference>
<proteinExistence type="predicted"/>
<dbReference type="AlphaFoldDB" id="A0A7Y3RN49"/>
<accession>A0A7Y3RN49</accession>
<name>A0A7Y3RN49_9PROT</name>
<dbReference type="Proteomes" id="UP000536835">
    <property type="component" value="Unassembled WGS sequence"/>
</dbReference>
<protein>
    <submittedName>
        <fullName evidence="2">UrcA family protein</fullName>
    </submittedName>
</protein>